<feature type="region of interest" description="Disordered" evidence="6">
    <location>
        <begin position="386"/>
        <end position="408"/>
    </location>
</feature>
<feature type="domain" description="PKD" evidence="7">
    <location>
        <begin position="496"/>
        <end position="543"/>
    </location>
</feature>
<dbReference type="EMBL" id="BAAAFI010000006">
    <property type="protein sequence ID" value="GAA0878519.1"/>
    <property type="molecule type" value="Genomic_DNA"/>
</dbReference>
<organism evidence="8 9">
    <name type="scientific">Algoriphagus jejuensis</name>
    <dbReference type="NCBI Taxonomy" id="419934"/>
    <lineage>
        <taxon>Bacteria</taxon>
        <taxon>Pseudomonadati</taxon>
        <taxon>Bacteroidota</taxon>
        <taxon>Cytophagia</taxon>
        <taxon>Cytophagales</taxon>
        <taxon>Cyclobacteriaceae</taxon>
        <taxon>Algoriphagus</taxon>
    </lineage>
</organism>
<dbReference type="InterPro" id="IPR026341">
    <property type="entry name" value="T9SS_type_B"/>
</dbReference>
<evidence type="ECO:0000256" key="2">
    <source>
        <dbReference type="ARBA" id="ARBA00022692"/>
    </source>
</evidence>
<dbReference type="Pfam" id="PF13573">
    <property type="entry name" value="SprB"/>
    <property type="match status" value="5"/>
</dbReference>
<evidence type="ECO:0000256" key="5">
    <source>
        <dbReference type="ARBA" id="ARBA00023136"/>
    </source>
</evidence>
<dbReference type="NCBIfam" id="TIGR04131">
    <property type="entry name" value="Bac_Flav_CTERM"/>
    <property type="match status" value="1"/>
</dbReference>
<dbReference type="InterPro" id="IPR045828">
    <property type="entry name" value="PKD_Bacteroidetes"/>
</dbReference>
<dbReference type="InterPro" id="IPR000601">
    <property type="entry name" value="PKD_dom"/>
</dbReference>
<keyword evidence="9" id="KW-1185">Reference proteome</keyword>
<name>A0ABN1MZ43_9BACT</name>
<feature type="domain" description="PKD" evidence="7">
    <location>
        <begin position="48"/>
        <end position="100"/>
    </location>
</feature>
<keyword evidence="4" id="KW-1133">Transmembrane helix</keyword>
<dbReference type="InterPro" id="IPR022409">
    <property type="entry name" value="PKD/Chitinase_dom"/>
</dbReference>
<dbReference type="SUPFAM" id="SSF49299">
    <property type="entry name" value="PKD domain"/>
    <property type="match status" value="6"/>
</dbReference>
<accession>A0ABN1MZ43</accession>
<dbReference type="SMART" id="SM00089">
    <property type="entry name" value="PKD"/>
    <property type="match status" value="7"/>
</dbReference>
<comment type="caution">
    <text evidence="8">The sequence shown here is derived from an EMBL/GenBank/DDBJ whole genome shotgun (WGS) entry which is preliminary data.</text>
</comment>
<dbReference type="PANTHER" id="PTHR46730">
    <property type="entry name" value="POLYCYSTIN-1"/>
    <property type="match status" value="1"/>
</dbReference>
<dbReference type="CDD" id="cd00146">
    <property type="entry name" value="PKD"/>
    <property type="match status" value="3"/>
</dbReference>
<feature type="compositionally biased region" description="Polar residues" evidence="6">
    <location>
        <begin position="394"/>
        <end position="408"/>
    </location>
</feature>
<evidence type="ECO:0000313" key="9">
    <source>
        <dbReference type="Proteomes" id="UP001500469"/>
    </source>
</evidence>
<dbReference type="InterPro" id="IPR035986">
    <property type="entry name" value="PKD_dom_sf"/>
</dbReference>
<evidence type="ECO:0000256" key="1">
    <source>
        <dbReference type="ARBA" id="ARBA00004141"/>
    </source>
</evidence>
<evidence type="ECO:0000313" key="8">
    <source>
        <dbReference type="EMBL" id="GAA0878519.1"/>
    </source>
</evidence>
<dbReference type="PROSITE" id="PS50093">
    <property type="entry name" value="PKD"/>
    <property type="match status" value="4"/>
</dbReference>
<evidence type="ECO:0000256" key="4">
    <source>
        <dbReference type="ARBA" id="ARBA00022989"/>
    </source>
</evidence>
<keyword evidence="5" id="KW-0472">Membrane</keyword>
<comment type="subcellular location">
    <subcellularLocation>
        <location evidence="1">Membrane</location>
        <topology evidence="1">Multi-pass membrane protein</topology>
    </subcellularLocation>
</comment>
<sequence>MAAKLKQRVALFLLFIGLTIGSLTIFGAERNWDSLTHLVLFSKNLAAPSADFTFSPDGDCANVPIKFTNASSGTDLTYEWDFGDGTKSTLKDPSHTFNSAVGSGTKNFTVTLKATDKENVTATATKTVSVKEIPSLIVNSDQEVTTFENLQFYIVCEKQPVEFTFYNGKNTSENNINYQINWGDGSPIFEGADWTTLKHTYKVGIYNVTYTATSANGCTVSRKFGVFVGSNPAVGISNPGNTNVCLNQELTFPITGTENNPAGTTYTVTFSDGTPPEVFTHPPPPSVSHIFTEGSCGKYADSFQNSFSVKIVAKNPCSASQASVVPIYVSETPRPEIQLSSSTICVDETLTIGNSTDFKTEISTTGSCNDTRRFVWEISPATGWTLTSGTLGSQPNPDAPNSWTSGSESISPIFTTPGTYSIKLTTGNRCGNAEITKTVVVVPRPAPSFTLESNEVCGPATVKATNTSNILGKGSDGTYNWTVSYTNGTCGSTSDWKFDAGSDKNSENPSFIFTNPGVYTVRLSITEVCGTFRSEEKITVTAPPLVSIASVPLSCGPVTFTPKATVTACGPDAPTYKWTFEGGIPASSTSFDPGPVEFSSAGEKKISLEVTSACGTTIAERIFTVANPPKIDLGTDQEICRGQDIMLSSLVTEGSGTYTYQWTSNPISTISPPTAANITVKPDKTTVYTLTATDQTTQCKSSQQILVTVIPAPVVQFSIPDQEICSGETIQAVALTSSPIGETITWDSNAGEATGVIASGTNEIPAHAIRNTTGKQIKVVFTALIPNPSQGNCSVAPAYYTVTVNPEPVYADSKLTICSNEEIDFTPAGLIAGSSFTWTVSVPAGISGATNSSQAESSIKQQLQNNTNGPLTAIYSVAPSIGVCAGGDFTLEVTVQPSPSITFSEGDQNLCTGASSKEVRFTSDVPGATFTWTADPKGVQGVVTSGTNALIPAQSLINPTRAPITVEYKINVETTLGGSCAGVPKTYRITVNPSIAVAEEVSDFAGYQISCFGAADGAIKLNPTGGNGVFTITWTGPNGFSSNAGSIENLGPGNYQVLIADEYGCSLNKSFTINEPKNLSASLVSTTKVLCAGDETGAIRLAVAGGVDTSPYQFEWKRNGGSFPATTQDLDAIPAGTYEVIVSDANGCTSVISGIEIIEPAAAIAINFTKTDISCYGANDGSLDLDVSGGLPPYSINWSFGSTQSGFDNLGPGDYTLTVSDQSGCIRTQTITIEDAPLFAIDPEVKNVSCFGAKDGSIKLNFVGGFGATTIRWDHGAQLENLFNLTPGLYGVTVKDQTGCEIRSEYNIIEPALLAMEPQVIDALDCANPLSGEITLGISGGTPPFSIVWSNGQTNQNLTGIPAGQYSVAVTDGAGCSINKSFEVKRPAALTISAFQSTNAQCEPRVIEEKIQIAIAGGVAPYTISWSGGTISADKKTMTTTEAGYYQVTVIDGKGCSSTQSFEIQNNETIARSEIQSAAFDQYSAYLVNFEIEFWNRSFGKILAYHWDFGDGSESFEEHPKHTYEGAGDYQITLTVTDVFGCSLVVKKEVSVIDYYLIVPNVFTPNGDGINDYFFPRFVGIEGLEFWVLNKWGETIFHTNDMNSVGWDGKLNNELSTPGNYVYKLQFKTLDGRIQTKTDLFLLLK</sequence>
<dbReference type="InterPro" id="IPR013783">
    <property type="entry name" value="Ig-like_fold"/>
</dbReference>
<dbReference type="Gene3D" id="2.60.40.740">
    <property type="match status" value="1"/>
</dbReference>
<dbReference type="InterPro" id="IPR025667">
    <property type="entry name" value="SprB_repeat"/>
</dbReference>
<gene>
    <name evidence="8" type="ORF">GCM10009119_14870</name>
</gene>
<keyword evidence="2" id="KW-0812">Transmembrane</keyword>
<dbReference type="PANTHER" id="PTHR46730:SF4">
    <property type="entry name" value="POLYCYSTIC KIDNEY DISEASE PROTEIN 1-LIKE 1"/>
    <property type="match status" value="1"/>
</dbReference>
<protein>
    <recommendedName>
        <fullName evidence="7">PKD domain-containing protein</fullName>
    </recommendedName>
</protein>
<evidence type="ECO:0000256" key="6">
    <source>
        <dbReference type="SAM" id="MobiDB-lite"/>
    </source>
</evidence>
<dbReference type="Pfam" id="PF19406">
    <property type="entry name" value="PKD_5"/>
    <property type="match status" value="3"/>
</dbReference>
<dbReference type="Pfam" id="PF18911">
    <property type="entry name" value="PKD_4"/>
    <property type="match status" value="3"/>
</dbReference>
<feature type="domain" description="PKD" evidence="7">
    <location>
        <begin position="384"/>
        <end position="441"/>
    </location>
</feature>
<dbReference type="Gene3D" id="2.40.10.10">
    <property type="entry name" value="Trypsin-like serine proteases"/>
    <property type="match status" value="1"/>
</dbReference>
<evidence type="ECO:0000256" key="3">
    <source>
        <dbReference type="ARBA" id="ARBA00022737"/>
    </source>
</evidence>
<proteinExistence type="predicted"/>
<keyword evidence="3" id="KW-0677">Repeat</keyword>
<evidence type="ECO:0000259" key="7">
    <source>
        <dbReference type="PROSITE" id="PS50093"/>
    </source>
</evidence>
<reference evidence="8 9" key="1">
    <citation type="journal article" date="2019" name="Int. J. Syst. Evol. Microbiol.">
        <title>The Global Catalogue of Microorganisms (GCM) 10K type strain sequencing project: providing services to taxonomists for standard genome sequencing and annotation.</title>
        <authorList>
            <consortium name="The Broad Institute Genomics Platform"/>
            <consortium name="The Broad Institute Genome Sequencing Center for Infectious Disease"/>
            <person name="Wu L."/>
            <person name="Ma J."/>
        </authorList>
    </citation>
    <scope>NUCLEOTIDE SEQUENCE [LARGE SCALE GENOMIC DNA]</scope>
    <source>
        <strain evidence="8 9">JCM 16112</strain>
    </source>
</reference>
<dbReference type="Proteomes" id="UP001500469">
    <property type="component" value="Unassembled WGS sequence"/>
</dbReference>
<dbReference type="RefSeq" id="WP_343849996.1">
    <property type="nucleotide sequence ID" value="NZ_BAAAFI010000006.1"/>
</dbReference>
<dbReference type="Gene3D" id="2.60.40.10">
    <property type="entry name" value="Immunoglobulins"/>
    <property type="match status" value="5"/>
</dbReference>
<dbReference type="Pfam" id="PF13585">
    <property type="entry name" value="CHU_C"/>
    <property type="match status" value="1"/>
</dbReference>
<feature type="domain" description="PKD" evidence="7">
    <location>
        <begin position="1488"/>
        <end position="1552"/>
    </location>
</feature>
<dbReference type="InterPro" id="IPR043504">
    <property type="entry name" value="Peptidase_S1_PA_chymotrypsin"/>
</dbReference>